<feature type="transmembrane region" description="Helical" evidence="1">
    <location>
        <begin position="113"/>
        <end position="136"/>
    </location>
</feature>
<organism evidence="2 3">
    <name type="scientific">Stentor coeruleus</name>
    <dbReference type="NCBI Taxonomy" id="5963"/>
    <lineage>
        <taxon>Eukaryota</taxon>
        <taxon>Sar</taxon>
        <taxon>Alveolata</taxon>
        <taxon>Ciliophora</taxon>
        <taxon>Postciliodesmatophora</taxon>
        <taxon>Heterotrichea</taxon>
        <taxon>Heterotrichida</taxon>
        <taxon>Stentoridae</taxon>
        <taxon>Stentor</taxon>
    </lineage>
</organism>
<evidence type="ECO:0000256" key="1">
    <source>
        <dbReference type="SAM" id="Phobius"/>
    </source>
</evidence>
<dbReference type="EMBL" id="MPUH01000158">
    <property type="protein sequence ID" value="OMJ88163.1"/>
    <property type="molecule type" value="Genomic_DNA"/>
</dbReference>
<keyword evidence="3" id="KW-1185">Reference proteome</keyword>
<sequence length="140" mass="15738">MDYIINLVGFVNSVWILLSRSKRKFFCVCDKITIGDRTPQCMMGAFCHLVSILFILLSQDGLAFYPISLWVFALLLSSIYTYKSVKELCLGCITAFLTSILALVVGYNKLNYIPWIVLSAYTSVIMLALCLTSASLKRKV</sequence>
<comment type="caution">
    <text evidence="2">The sequence shown here is derived from an EMBL/GenBank/DDBJ whole genome shotgun (WGS) entry which is preliminary data.</text>
</comment>
<feature type="transmembrane region" description="Helical" evidence="1">
    <location>
        <begin position="88"/>
        <end position="107"/>
    </location>
</feature>
<feature type="transmembrane region" description="Helical" evidence="1">
    <location>
        <begin position="63"/>
        <end position="81"/>
    </location>
</feature>
<dbReference type="OrthoDB" id="10513377at2759"/>
<accession>A0A1R2CGN8</accession>
<evidence type="ECO:0008006" key="4">
    <source>
        <dbReference type="Google" id="ProtNLM"/>
    </source>
</evidence>
<feature type="transmembrane region" description="Helical" evidence="1">
    <location>
        <begin position="41"/>
        <end position="57"/>
    </location>
</feature>
<gene>
    <name evidence="2" type="ORF">SteCoe_9982</name>
</gene>
<dbReference type="AlphaFoldDB" id="A0A1R2CGN8"/>
<evidence type="ECO:0000313" key="2">
    <source>
        <dbReference type="EMBL" id="OMJ88163.1"/>
    </source>
</evidence>
<protein>
    <recommendedName>
        <fullName evidence="4">Vitamin K epoxide reductase domain-containing protein</fullName>
    </recommendedName>
</protein>
<name>A0A1R2CGN8_9CILI</name>
<evidence type="ECO:0000313" key="3">
    <source>
        <dbReference type="Proteomes" id="UP000187209"/>
    </source>
</evidence>
<keyword evidence="1" id="KW-0472">Membrane</keyword>
<keyword evidence="1" id="KW-1133">Transmembrane helix</keyword>
<dbReference type="Proteomes" id="UP000187209">
    <property type="component" value="Unassembled WGS sequence"/>
</dbReference>
<proteinExistence type="predicted"/>
<reference evidence="2 3" key="1">
    <citation type="submission" date="2016-11" db="EMBL/GenBank/DDBJ databases">
        <title>The macronuclear genome of Stentor coeruleus: a giant cell with tiny introns.</title>
        <authorList>
            <person name="Slabodnick M."/>
            <person name="Ruby J.G."/>
            <person name="Reiff S.B."/>
            <person name="Swart E.C."/>
            <person name="Gosai S."/>
            <person name="Prabakaran S."/>
            <person name="Witkowska E."/>
            <person name="Larue G.E."/>
            <person name="Fisher S."/>
            <person name="Freeman R.M."/>
            <person name="Gunawardena J."/>
            <person name="Chu W."/>
            <person name="Stover N.A."/>
            <person name="Gregory B.D."/>
            <person name="Nowacki M."/>
            <person name="Derisi J."/>
            <person name="Roy S.W."/>
            <person name="Marshall W.F."/>
            <person name="Sood P."/>
        </authorList>
    </citation>
    <scope>NUCLEOTIDE SEQUENCE [LARGE SCALE GENOMIC DNA]</scope>
    <source>
        <strain evidence="2">WM001</strain>
    </source>
</reference>
<keyword evidence="1" id="KW-0812">Transmembrane</keyword>